<evidence type="ECO:0000259" key="2">
    <source>
        <dbReference type="Pfam" id="PF06911"/>
    </source>
</evidence>
<evidence type="ECO:0000313" key="3">
    <source>
        <dbReference type="EnsemblPlants" id="OGLUM01G33370.1"/>
    </source>
</evidence>
<dbReference type="PANTHER" id="PTHR21068">
    <property type="entry name" value="SPARTIN"/>
    <property type="match status" value="1"/>
</dbReference>
<dbReference type="EnsemblPlants" id="OGLUM01G33370.1">
    <property type="protein sequence ID" value="OGLUM01G33370.1"/>
    <property type="gene ID" value="OGLUM01G33370"/>
</dbReference>
<dbReference type="Pfam" id="PF06911">
    <property type="entry name" value="Senescence"/>
    <property type="match status" value="1"/>
</dbReference>
<sequence>MGCCGGMSSTSRAPRGIREETLLRVPGASVHLLDGAEGPVELARGDLAVVRIAKDGVAVATVARVGRGLGWPITRDEPVVRLDRLHYLFTLPDSTGGGGGGGALFLNYGVSFAAPDDALLASLDAFLKANACFSTPSSPAPSRSSATTTTRPAPTTTATADGYWNDFAPRMDSYNNVLAKAIAAGTGQLVRGIFMCSEAYATQVQRGADLIRPQAAGSVTKRSGGAGGGGASRTTGQPDAKRGGLSEMTEKMSQSLLDTVIAVTGSMAAPLLRSKQGKAFLATVPGEVILASLDAISEYPAVNASPASAQQIEAFQHKVMDAVEAAERRSLAATSNVVSGAVSRRYGESAGEATEDAFATAGHAVGTAWNLFKIRKAVTPSSSLPGNMVKSAVRNRK</sequence>
<keyword evidence="4" id="KW-1185">Reference proteome</keyword>
<dbReference type="InterPro" id="IPR045036">
    <property type="entry name" value="Spartin-like"/>
</dbReference>
<evidence type="ECO:0000313" key="4">
    <source>
        <dbReference type="Proteomes" id="UP000026961"/>
    </source>
</evidence>
<proteinExistence type="predicted"/>
<feature type="compositionally biased region" description="Low complexity" evidence="1">
    <location>
        <begin position="135"/>
        <end position="160"/>
    </location>
</feature>
<dbReference type="Gramene" id="OGLUM01G33370.1">
    <property type="protein sequence ID" value="OGLUM01G33370.1"/>
    <property type="gene ID" value="OGLUM01G33370"/>
</dbReference>
<dbReference type="eggNOG" id="ENOG502QU8I">
    <property type="taxonomic scope" value="Eukaryota"/>
</dbReference>
<dbReference type="PANTHER" id="PTHR21068:SF36">
    <property type="entry name" value="SENESCENCE_DEHYDRATION-ASSOCIATED PROTEIN-LIKE PROTEIN"/>
    <property type="match status" value="1"/>
</dbReference>
<accession>A0A0D9YEC4</accession>
<dbReference type="InterPro" id="IPR009686">
    <property type="entry name" value="Senescence/spartin_C"/>
</dbReference>
<dbReference type="Proteomes" id="UP000026961">
    <property type="component" value="Chromosome 1"/>
</dbReference>
<reference evidence="3" key="1">
    <citation type="submission" date="2013-08" db="EMBL/GenBank/DDBJ databases">
        <title>Oryza genome evolution.</title>
        <authorList>
            <person name="Wing R.A."/>
            <person name="Panaud O."/>
            <person name="Oliveira A.C."/>
        </authorList>
    </citation>
    <scope>NUCLEOTIDE SEQUENCE</scope>
</reference>
<feature type="region of interest" description="Disordered" evidence="1">
    <location>
        <begin position="135"/>
        <end position="161"/>
    </location>
</feature>
<protein>
    <recommendedName>
        <fullName evidence="2">Senescence domain-containing protein</fullName>
    </recommendedName>
</protein>
<name>A0A0D9YEC4_9ORYZ</name>
<evidence type="ECO:0000256" key="1">
    <source>
        <dbReference type="SAM" id="MobiDB-lite"/>
    </source>
</evidence>
<organism evidence="3">
    <name type="scientific">Oryza glumipatula</name>
    <dbReference type="NCBI Taxonomy" id="40148"/>
    <lineage>
        <taxon>Eukaryota</taxon>
        <taxon>Viridiplantae</taxon>
        <taxon>Streptophyta</taxon>
        <taxon>Embryophyta</taxon>
        <taxon>Tracheophyta</taxon>
        <taxon>Spermatophyta</taxon>
        <taxon>Magnoliopsida</taxon>
        <taxon>Liliopsida</taxon>
        <taxon>Poales</taxon>
        <taxon>Poaceae</taxon>
        <taxon>BOP clade</taxon>
        <taxon>Oryzoideae</taxon>
        <taxon>Oryzeae</taxon>
        <taxon>Oryzinae</taxon>
        <taxon>Oryza</taxon>
    </lineage>
</organism>
<feature type="region of interest" description="Disordered" evidence="1">
    <location>
        <begin position="217"/>
        <end position="244"/>
    </location>
</feature>
<feature type="domain" description="Senescence" evidence="2">
    <location>
        <begin position="180"/>
        <end position="379"/>
    </location>
</feature>
<reference evidence="3" key="3">
    <citation type="submission" date="2018-05" db="EMBL/GenBank/DDBJ databases">
        <title>OgluRS3 (Oryza glumaepatula Reference Sequence Version 3).</title>
        <authorList>
            <person name="Zhang J."/>
            <person name="Kudrna D."/>
            <person name="Lee S."/>
            <person name="Talag J."/>
            <person name="Welchert J."/>
            <person name="Wing R.A."/>
        </authorList>
    </citation>
    <scope>NUCLEOTIDE SEQUENCE [LARGE SCALE GENOMIC DNA]</scope>
</reference>
<dbReference type="STRING" id="40148.A0A0D9YEC4"/>
<dbReference type="AlphaFoldDB" id="A0A0D9YEC4"/>
<dbReference type="GO" id="GO:0005886">
    <property type="term" value="C:plasma membrane"/>
    <property type="evidence" value="ECO:0007669"/>
    <property type="project" value="TreeGrafter"/>
</dbReference>
<reference evidence="3" key="2">
    <citation type="submission" date="2015-04" db="UniProtKB">
        <authorList>
            <consortium name="EnsemblPlants"/>
        </authorList>
    </citation>
    <scope>IDENTIFICATION</scope>
</reference>